<dbReference type="InterPro" id="IPR039476">
    <property type="entry name" value="P2CMN_synthase_LarB"/>
</dbReference>
<protein>
    <submittedName>
        <fullName evidence="2">Nickel pincer cofactor biosynthesis protein LarB</fullName>
    </submittedName>
</protein>
<accession>A0ABD5WYU4</accession>
<dbReference type="Gene3D" id="3.40.50.1970">
    <property type="match status" value="1"/>
</dbReference>
<dbReference type="AlphaFoldDB" id="A0ABD5WYU4"/>
<reference evidence="2 3" key="1">
    <citation type="journal article" date="2019" name="Int. J. Syst. Evol. Microbiol.">
        <title>The Global Catalogue of Microorganisms (GCM) 10K type strain sequencing project: providing services to taxonomists for standard genome sequencing and annotation.</title>
        <authorList>
            <consortium name="The Broad Institute Genomics Platform"/>
            <consortium name="The Broad Institute Genome Sequencing Center for Infectious Disease"/>
            <person name="Wu L."/>
            <person name="Ma J."/>
        </authorList>
    </citation>
    <scope>NUCLEOTIDE SEQUENCE [LARGE SCALE GENOMIC DNA]</scope>
    <source>
        <strain evidence="2 3">DT55</strain>
    </source>
</reference>
<keyword evidence="3" id="KW-1185">Reference proteome</keyword>
<evidence type="ECO:0000313" key="2">
    <source>
        <dbReference type="EMBL" id="MFC7097417.1"/>
    </source>
</evidence>
<dbReference type="RefSeq" id="WP_276238106.1">
    <property type="nucleotide sequence ID" value="NZ_CP119989.1"/>
</dbReference>
<dbReference type="EMBL" id="JBHTAG010000003">
    <property type="protein sequence ID" value="MFC7097417.1"/>
    <property type="molecule type" value="Genomic_DNA"/>
</dbReference>
<dbReference type="Pfam" id="PF00731">
    <property type="entry name" value="AIRC"/>
    <property type="match status" value="1"/>
</dbReference>
<dbReference type="NCBIfam" id="NF033503">
    <property type="entry name" value="LarB"/>
    <property type="match status" value="1"/>
</dbReference>
<gene>
    <name evidence="2" type="primary">larB</name>
    <name evidence="2" type="ORF">ACFQKD_08875</name>
</gene>
<organism evidence="2 3">
    <name type="scientific">Halobaculum marinum</name>
    <dbReference type="NCBI Taxonomy" id="3031996"/>
    <lineage>
        <taxon>Archaea</taxon>
        <taxon>Methanobacteriati</taxon>
        <taxon>Methanobacteriota</taxon>
        <taxon>Stenosarchaea group</taxon>
        <taxon>Halobacteria</taxon>
        <taxon>Halobacteriales</taxon>
        <taxon>Haloferacaceae</taxon>
        <taxon>Halobaculum</taxon>
    </lineage>
</organism>
<dbReference type="SUPFAM" id="SSF52255">
    <property type="entry name" value="N5-CAIR mutase (phosphoribosylaminoimidazole carboxylase, PurE)"/>
    <property type="match status" value="1"/>
</dbReference>
<evidence type="ECO:0000313" key="3">
    <source>
        <dbReference type="Proteomes" id="UP001596388"/>
    </source>
</evidence>
<dbReference type="PANTHER" id="PTHR43064">
    <property type="entry name" value="PHOSPHORIBOSYLAMINOIMIDAZOLE CARBOXYLASE-RELATED"/>
    <property type="match status" value="1"/>
</dbReference>
<dbReference type="InterPro" id="IPR000031">
    <property type="entry name" value="PurE_dom"/>
</dbReference>
<evidence type="ECO:0000259" key="1">
    <source>
        <dbReference type="SMART" id="SM01001"/>
    </source>
</evidence>
<dbReference type="Proteomes" id="UP001596388">
    <property type="component" value="Unassembled WGS sequence"/>
</dbReference>
<feature type="domain" description="PurE" evidence="1">
    <location>
        <begin position="120"/>
        <end position="251"/>
    </location>
</feature>
<dbReference type="GeneID" id="79268674"/>
<name>A0ABD5WYU4_9EURY</name>
<comment type="caution">
    <text evidence="2">The sequence shown here is derived from an EMBL/GenBank/DDBJ whole genome shotgun (WGS) entry which is preliminary data.</text>
</comment>
<proteinExistence type="predicted"/>
<dbReference type="PANTHER" id="PTHR43064:SF1">
    <property type="entry name" value="SLL1489 PROTEIN"/>
    <property type="match status" value="1"/>
</dbReference>
<sequence length="258" mass="26240">MREILDALAAGDLTPAQAEARLRGYATTEAGRFDAAREDRRGIPEGILAEGKTPAEVAAMADAAVESTGHALVTRADDDTAEQVRSYLDKEHPTATVERDARARTVVVHAADYELPAVDADVVVVSGGTADAHAAREAAVVAGEAGPRVETVEDVGVANVTRVLDEVETLRNADVLVAAAGREATLPTLVAGLVDAPVIGLPTSTGYGVGGDGVAALLALLQSCTVLSVVNVDAGFVAGTQAALIARGVDGRSTAGDR</sequence>
<dbReference type="SMART" id="SM01001">
    <property type="entry name" value="AIRC"/>
    <property type="match status" value="1"/>
</dbReference>